<dbReference type="Proteomes" id="UP000029052">
    <property type="component" value="Unassembled WGS sequence"/>
</dbReference>
<dbReference type="AlphaFoldDB" id="A0A087BEQ6"/>
<reference evidence="2 3" key="1">
    <citation type="submission" date="2014-03" db="EMBL/GenBank/DDBJ databases">
        <title>Genomics of Bifidobacteria.</title>
        <authorList>
            <person name="Ventura M."/>
            <person name="Milani C."/>
            <person name="Lugli G.A."/>
        </authorList>
    </citation>
    <scope>NUCLEOTIDE SEQUENCE [LARGE SCALE GENOMIC DNA]</scope>
    <source>
        <strain evidence="2 3">LMG 11591</strain>
    </source>
</reference>
<dbReference type="RefSeq" id="WP_022860424.1">
    <property type="nucleotide sequence ID" value="NZ_JGZB01000001.1"/>
</dbReference>
<dbReference type="EMBL" id="JGZB01000001">
    <property type="protein sequence ID" value="KFI69506.1"/>
    <property type="molecule type" value="Genomic_DNA"/>
</dbReference>
<protein>
    <submittedName>
        <fullName evidence="2">Triacylglycerol lipase</fullName>
    </submittedName>
</protein>
<name>A0A087BEQ6_9BIFI</name>
<evidence type="ECO:0000313" key="3">
    <source>
        <dbReference type="Proteomes" id="UP000029052"/>
    </source>
</evidence>
<sequence length="662" mass="74913">MTPQEAKQRSTSMTMVPTMFLSHFAQACGKAKERFENNIEFPFDESWFFQPTDVYNPYMAWAGMAICLSGYKNVPSNDYRYIRASFTNLGCEDIDITSYYHLNDENPIGFMYNVDQVSYAFGHRKVRNTDGTEQDLMVMMLRGTSDTVEWLSNSEVADSIANGDYSHVQYHEGFRNTALKAFHDLTSYTQAHNLDMGKAKLWVIGHSRGASIANAMAAIIDEDTTLGMTPDRMFAYTFSASRPTLRTDYNAKQFRNIFNIINPEDYIPRLPPHDWGIRRFGRDLYLPTISTRYADYTAYRKDFLRMFAKWTHMDFPAFHGNAYTNALEAELFNICPDIALMYQHKRFSHAGTLTFAQYFSLFTDLAAVQGHTLAVEAAKFSKYGAGTFEDFLGYFIHHQIFGHNAPAAHQEEGYLIKLALCCTHNIDIEQGDIPDVTRVTAYGPVNITVKNAAGNVVAQIEKGRVNEKLYDTDEFLSMYVNEKTDERSVWIPQNSAYTIALTAYDHGEIDMRESTLDAMGHTLTQTSYSAIPCAKHETVDWGQLKSTLQGHEAGACNNLNVDVEVHGVGKLKDDEAFVSSYKEGAHTMPIPGPTVICDARGFRNGTYGDHAIVHAHHAVNVKFLGWFEQGADPDTDKPLYDKETYVFPLQADRTLAAWFKKK</sequence>
<dbReference type="InterPro" id="IPR002921">
    <property type="entry name" value="Fungal_lipase-type"/>
</dbReference>
<proteinExistence type="predicted"/>
<accession>A0A087BEQ6</accession>
<evidence type="ECO:0000313" key="2">
    <source>
        <dbReference type="EMBL" id="KFI69506.1"/>
    </source>
</evidence>
<keyword evidence="3" id="KW-1185">Reference proteome</keyword>
<dbReference type="eggNOG" id="COG3675">
    <property type="taxonomic scope" value="Bacteria"/>
</dbReference>
<dbReference type="Pfam" id="PF01764">
    <property type="entry name" value="Lipase_3"/>
    <property type="match status" value="1"/>
</dbReference>
<dbReference type="PROSITE" id="PS51257">
    <property type="entry name" value="PROKAR_LIPOPROTEIN"/>
    <property type="match status" value="1"/>
</dbReference>
<dbReference type="Gene3D" id="3.40.50.1820">
    <property type="entry name" value="alpha/beta hydrolase"/>
    <property type="match status" value="1"/>
</dbReference>
<dbReference type="InterPro" id="IPR029058">
    <property type="entry name" value="AB_hydrolase_fold"/>
</dbReference>
<organism evidence="2 3">
    <name type="scientific">Bifidobacterium magnum</name>
    <dbReference type="NCBI Taxonomy" id="1692"/>
    <lineage>
        <taxon>Bacteria</taxon>
        <taxon>Bacillati</taxon>
        <taxon>Actinomycetota</taxon>
        <taxon>Actinomycetes</taxon>
        <taxon>Bifidobacteriales</taxon>
        <taxon>Bifidobacteriaceae</taxon>
        <taxon>Bifidobacterium</taxon>
    </lineage>
</organism>
<evidence type="ECO:0000259" key="1">
    <source>
        <dbReference type="Pfam" id="PF01764"/>
    </source>
</evidence>
<dbReference type="STRING" id="1692.BMAGN_1220"/>
<dbReference type="GO" id="GO:0006629">
    <property type="term" value="P:lipid metabolic process"/>
    <property type="evidence" value="ECO:0007669"/>
    <property type="project" value="InterPro"/>
</dbReference>
<gene>
    <name evidence="2" type="ORF">BMAGN_1220</name>
</gene>
<feature type="domain" description="Fungal lipase-type" evidence="1">
    <location>
        <begin position="138"/>
        <end position="273"/>
    </location>
</feature>
<comment type="caution">
    <text evidence="2">The sequence shown here is derived from an EMBL/GenBank/DDBJ whole genome shotgun (WGS) entry which is preliminary data.</text>
</comment>
<dbReference type="SUPFAM" id="SSF53474">
    <property type="entry name" value="alpha/beta-Hydrolases"/>
    <property type="match status" value="1"/>
</dbReference>